<feature type="domain" description="SMP-30/Gluconolactonase/LRE-like region" evidence="1">
    <location>
        <begin position="103"/>
        <end position="376"/>
    </location>
</feature>
<keyword evidence="3" id="KW-1185">Reference proteome</keyword>
<dbReference type="EMBL" id="CM026424">
    <property type="protein sequence ID" value="KAG0578274.1"/>
    <property type="molecule type" value="Genomic_DNA"/>
</dbReference>
<sequence length="400" mass="43666">MGVNMLARRKCSVEILKAVVMRVAVISLAFAVPYVTAGRQLSEGRSLPFGVCYWRQGSLINNISTGATEDLEHCRFEVRDPEFLNLLGSSPKFVEFVKTSAHEGAVWYPDKNELYFSSEKFTGLNGDPRTDLKKVNLQTGAVTVLSTPIEDVPNGMVLDNDGNLLVCQQGSENKLGFIQRINLKTGKKTVVADNWFGVPFNSPNDAVVTRDGSIWFTDPDYGFVQGFRSAPKVNNQVYRISVSGVVDAVADGFTKPNGLAFSPDEKRFYVADTGFLIGNPGQYDYSRPHSITVFDVSADGFLRNRRLFASVGVYDGSAPGLGIPDGIKVDTEERVYAGTVDGVQVFAKSGKPLGLIRQPSVANMGFAGKDLDILYILNETTISYVKLKAKAAGLKYASMF</sequence>
<dbReference type="InterPro" id="IPR011042">
    <property type="entry name" value="6-blade_b-propeller_TolB-like"/>
</dbReference>
<dbReference type="InterPro" id="IPR052988">
    <property type="entry name" value="Oryzine_lactonohydrolase"/>
</dbReference>
<dbReference type="Pfam" id="PF08450">
    <property type="entry name" value="SGL"/>
    <property type="match status" value="1"/>
</dbReference>
<gene>
    <name evidence="2" type="ORF">KC19_4G010800</name>
</gene>
<dbReference type="Proteomes" id="UP000822688">
    <property type="component" value="Chromosome 4"/>
</dbReference>
<proteinExistence type="predicted"/>
<dbReference type="AlphaFoldDB" id="A0A8T0I440"/>
<evidence type="ECO:0000259" key="1">
    <source>
        <dbReference type="Pfam" id="PF08450"/>
    </source>
</evidence>
<accession>A0A8T0I440</accession>
<name>A0A8T0I440_CERPU</name>
<dbReference type="PANTHER" id="PTHR47064:SF2">
    <property type="entry name" value="SMP-30_GLUCONOLACTONASE_LRE-LIKE REGION DOMAIN-CONTAINING PROTEIN-RELATED"/>
    <property type="match status" value="1"/>
</dbReference>
<organism evidence="2 3">
    <name type="scientific">Ceratodon purpureus</name>
    <name type="common">Fire moss</name>
    <name type="synonym">Dicranum purpureum</name>
    <dbReference type="NCBI Taxonomy" id="3225"/>
    <lineage>
        <taxon>Eukaryota</taxon>
        <taxon>Viridiplantae</taxon>
        <taxon>Streptophyta</taxon>
        <taxon>Embryophyta</taxon>
        <taxon>Bryophyta</taxon>
        <taxon>Bryophytina</taxon>
        <taxon>Bryopsida</taxon>
        <taxon>Dicranidae</taxon>
        <taxon>Pseudoditrichales</taxon>
        <taxon>Ditrichaceae</taxon>
        <taxon>Ceratodon</taxon>
    </lineage>
</organism>
<reference evidence="2" key="1">
    <citation type="submission" date="2020-06" db="EMBL/GenBank/DDBJ databases">
        <title>WGS assembly of Ceratodon purpureus strain R40.</title>
        <authorList>
            <person name="Carey S.B."/>
            <person name="Jenkins J."/>
            <person name="Shu S."/>
            <person name="Lovell J.T."/>
            <person name="Sreedasyam A."/>
            <person name="Maumus F."/>
            <person name="Tiley G.P."/>
            <person name="Fernandez-Pozo N."/>
            <person name="Barry K."/>
            <person name="Chen C."/>
            <person name="Wang M."/>
            <person name="Lipzen A."/>
            <person name="Daum C."/>
            <person name="Saski C.A."/>
            <person name="Payton A.C."/>
            <person name="Mcbreen J.C."/>
            <person name="Conrad R.E."/>
            <person name="Kollar L.M."/>
            <person name="Olsson S."/>
            <person name="Huttunen S."/>
            <person name="Landis J.B."/>
            <person name="Wickett N.J."/>
            <person name="Johnson M.G."/>
            <person name="Rensing S.A."/>
            <person name="Grimwood J."/>
            <person name="Schmutz J."/>
            <person name="Mcdaniel S.F."/>
        </authorList>
    </citation>
    <scope>NUCLEOTIDE SEQUENCE</scope>
    <source>
        <strain evidence="2">R40</strain>
    </source>
</reference>
<evidence type="ECO:0000313" key="2">
    <source>
        <dbReference type="EMBL" id="KAG0578274.1"/>
    </source>
</evidence>
<dbReference type="Gene3D" id="2.120.10.30">
    <property type="entry name" value="TolB, C-terminal domain"/>
    <property type="match status" value="1"/>
</dbReference>
<dbReference type="SUPFAM" id="SSF63829">
    <property type="entry name" value="Calcium-dependent phosphotriesterase"/>
    <property type="match status" value="1"/>
</dbReference>
<protein>
    <recommendedName>
        <fullName evidence="1">SMP-30/Gluconolactonase/LRE-like region domain-containing protein</fullName>
    </recommendedName>
</protein>
<dbReference type="PANTHER" id="PTHR47064">
    <property type="entry name" value="PUTATIVE (AFU_ORTHOLOGUE AFUA_1G08990)-RELATED"/>
    <property type="match status" value="1"/>
</dbReference>
<evidence type="ECO:0000313" key="3">
    <source>
        <dbReference type="Proteomes" id="UP000822688"/>
    </source>
</evidence>
<comment type="caution">
    <text evidence="2">The sequence shown here is derived from an EMBL/GenBank/DDBJ whole genome shotgun (WGS) entry which is preliminary data.</text>
</comment>
<dbReference type="InterPro" id="IPR013658">
    <property type="entry name" value="SGL"/>
</dbReference>